<dbReference type="AlphaFoldDB" id="A0A498HM67"/>
<protein>
    <submittedName>
        <fullName evidence="2">Uncharacterized protein</fullName>
    </submittedName>
</protein>
<sequence length="73" mass="7765">MTKTNRVVMRMEARMEQTTSDGAGEAESKAGSDDDGGGGCGESGYGFGCESRRLVGDARVGWAATMERERRKG</sequence>
<evidence type="ECO:0000313" key="3">
    <source>
        <dbReference type="Proteomes" id="UP000290289"/>
    </source>
</evidence>
<keyword evidence="3" id="KW-1185">Reference proteome</keyword>
<dbReference type="Proteomes" id="UP000290289">
    <property type="component" value="Chromosome 16"/>
</dbReference>
<comment type="caution">
    <text evidence="2">The sequence shown here is derived from an EMBL/GenBank/DDBJ whole genome shotgun (WGS) entry which is preliminary data.</text>
</comment>
<accession>A0A498HM67</accession>
<organism evidence="2 3">
    <name type="scientific">Malus domestica</name>
    <name type="common">Apple</name>
    <name type="synonym">Pyrus malus</name>
    <dbReference type="NCBI Taxonomy" id="3750"/>
    <lineage>
        <taxon>Eukaryota</taxon>
        <taxon>Viridiplantae</taxon>
        <taxon>Streptophyta</taxon>
        <taxon>Embryophyta</taxon>
        <taxon>Tracheophyta</taxon>
        <taxon>Spermatophyta</taxon>
        <taxon>Magnoliopsida</taxon>
        <taxon>eudicotyledons</taxon>
        <taxon>Gunneridae</taxon>
        <taxon>Pentapetalae</taxon>
        <taxon>rosids</taxon>
        <taxon>fabids</taxon>
        <taxon>Rosales</taxon>
        <taxon>Rosaceae</taxon>
        <taxon>Amygdaloideae</taxon>
        <taxon>Maleae</taxon>
        <taxon>Malus</taxon>
    </lineage>
</organism>
<evidence type="ECO:0000313" key="2">
    <source>
        <dbReference type="EMBL" id="RXH72039.1"/>
    </source>
</evidence>
<dbReference type="EMBL" id="RDQH01000342">
    <property type="protein sequence ID" value="RXH72039.1"/>
    <property type="molecule type" value="Genomic_DNA"/>
</dbReference>
<feature type="compositionally biased region" description="Gly residues" evidence="1">
    <location>
        <begin position="37"/>
        <end position="47"/>
    </location>
</feature>
<reference evidence="2 3" key="1">
    <citation type="submission" date="2018-10" db="EMBL/GenBank/DDBJ databases">
        <title>A high-quality apple genome assembly.</title>
        <authorList>
            <person name="Hu J."/>
        </authorList>
    </citation>
    <scope>NUCLEOTIDE SEQUENCE [LARGE SCALE GENOMIC DNA]</scope>
    <source>
        <strain evidence="3">cv. HFTH1</strain>
        <tissue evidence="2">Young leaf</tissue>
    </source>
</reference>
<evidence type="ECO:0000256" key="1">
    <source>
        <dbReference type="SAM" id="MobiDB-lite"/>
    </source>
</evidence>
<proteinExistence type="predicted"/>
<name>A0A498HM67_MALDO</name>
<gene>
    <name evidence="2" type="ORF">DVH24_025540</name>
</gene>
<feature type="region of interest" description="Disordered" evidence="1">
    <location>
        <begin position="1"/>
        <end position="47"/>
    </location>
</feature>